<proteinExistence type="inferred from homology"/>
<feature type="region of interest" description="Disordered" evidence="10">
    <location>
        <begin position="1"/>
        <end position="31"/>
    </location>
</feature>
<evidence type="ECO:0000256" key="5">
    <source>
        <dbReference type="ARBA" id="ARBA00022691"/>
    </source>
</evidence>
<dbReference type="CDD" id="cd02440">
    <property type="entry name" value="AdoMet_MTases"/>
    <property type="match status" value="1"/>
</dbReference>
<comment type="caution">
    <text evidence="9">Lacks conserved residue(s) required for the propagation of feature annotation.</text>
</comment>
<feature type="binding site" evidence="9">
    <location>
        <position position="197"/>
    </location>
    <ligand>
        <name>substrate</name>
    </ligand>
</feature>
<organism evidence="11 12">
    <name type="scientific">Tepidimonas fonticaldi</name>
    <dbReference type="NCBI Taxonomy" id="1101373"/>
    <lineage>
        <taxon>Bacteria</taxon>
        <taxon>Pseudomonadati</taxon>
        <taxon>Pseudomonadota</taxon>
        <taxon>Betaproteobacteria</taxon>
        <taxon>Burkholderiales</taxon>
        <taxon>Tepidimonas</taxon>
    </lineage>
</organism>
<dbReference type="GO" id="GO:0043527">
    <property type="term" value="C:tRNA methyltransferase complex"/>
    <property type="evidence" value="ECO:0007669"/>
    <property type="project" value="TreeGrafter"/>
</dbReference>
<accession>A0A1A6DTQ8</accession>
<dbReference type="OrthoDB" id="9802090at2"/>
<feature type="binding site" evidence="9">
    <location>
        <begin position="237"/>
        <end position="240"/>
    </location>
    <ligand>
        <name>substrate</name>
    </ligand>
</feature>
<feature type="binding site" evidence="9">
    <location>
        <position position="138"/>
    </location>
    <ligand>
        <name>S-adenosyl-L-methionine</name>
        <dbReference type="ChEBI" id="CHEBI:59789"/>
    </ligand>
</feature>
<evidence type="ECO:0000256" key="2">
    <source>
        <dbReference type="ARBA" id="ARBA00003015"/>
    </source>
</evidence>
<comment type="similarity">
    <text evidence="8 9">Belongs to the class I-like SAM-binding methyltransferase superfamily. TrmB family.</text>
</comment>
<keyword evidence="12" id="KW-1185">Reference proteome</keyword>
<dbReference type="InterPro" id="IPR003358">
    <property type="entry name" value="tRNA_(Gua-N-7)_MeTrfase_Trmb"/>
</dbReference>
<dbReference type="PANTHER" id="PTHR23417">
    <property type="entry name" value="3-DEOXY-D-MANNO-OCTULOSONIC-ACID TRANSFERASE/TRNA GUANINE-N 7 - -METHYLTRANSFERASE"/>
    <property type="match status" value="1"/>
</dbReference>
<dbReference type="InterPro" id="IPR029063">
    <property type="entry name" value="SAM-dependent_MTases_sf"/>
</dbReference>
<dbReference type="PANTHER" id="PTHR23417:SF14">
    <property type="entry name" value="PENTACOTRIPEPTIDE-REPEAT REGION OF PRORP DOMAIN-CONTAINING PROTEIN"/>
    <property type="match status" value="1"/>
</dbReference>
<dbReference type="SUPFAM" id="SSF53335">
    <property type="entry name" value="S-adenosyl-L-methionine-dependent methyltransferases"/>
    <property type="match status" value="1"/>
</dbReference>
<evidence type="ECO:0000256" key="3">
    <source>
        <dbReference type="ARBA" id="ARBA00022603"/>
    </source>
</evidence>
<dbReference type="EC" id="2.1.1.33" evidence="9"/>
<evidence type="ECO:0000256" key="7">
    <source>
        <dbReference type="ARBA" id="ARBA00060552"/>
    </source>
</evidence>
<feature type="binding site" evidence="9">
    <location>
        <position position="165"/>
    </location>
    <ligand>
        <name>substrate</name>
    </ligand>
</feature>
<keyword evidence="3 9" id="KW-0489">Methyltransferase</keyword>
<feature type="binding site" evidence="9">
    <location>
        <position position="86"/>
    </location>
    <ligand>
        <name>S-adenosyl-L-methionine</name>
        <dbReference type="ChEBI" id="CHEBI:59789"/>
    </ligand>
</feature>
<dbReference type="GO" id="GO:0008176">
    <property type="term" value="F:tRNA (guanine(46)-N7)-methyltransferase activity"/>
    <property type="evidence" value="ECO:0007669"/>
    <property type="project" value="UniProtKB-UniRule"/>
</dbReference>
<dbReference type="EMBL" id="LZDH01000065">
    <property type="protein sequence ID" value="OBS30164.1"/>
    <property type="molecule type" value="Genomic_DNA"/>
</dbReference>
<dbReference type="InterPro" id="IPR055361">
    <property type="entry name" value="tRNA_methyltr_TrmB_bact"/>
</dbReference>
<reference evidence="11 12" key="1">
    <citation type="submission" date="2016-06" db="EMBL/GenBank/DDBJ databases">
        <title>Genome sequence of Tepidimonas fonticaldi PL17.</title>
        <authorList>
            <person name="Pinnaka A.K."/>
        </authorList>
    </citation>
    <scope>NUCLEOTIDE SEQUENCE [LARGE SCALE GENOMIC DNA]</scope>
    <source>
        <strain evidence="11 12">PL17</strain>
    </source>
</reference>
<dbReference type="STRING" id="1101373.A9O67_09825"/>
<dbReference type="Pfam" id="PF02390">
    <property type="entry name" value="Methyltransf_4"/>
    <property type="match status" value="1"/>
</dbReference>
<evidence type="ECO:0000256" key="8">
    <source>
        <dbReference type="ARBA" id="ARBA00060767"/>
    </source>
</evidence>
<dbReference type="FunFam" id="3.40.50.150:FF:000035">
    <property type="entry name" value="tRNA (guanine-N(7)-)-methyltransferase"/>
    <property type="match status" value="1"/>
</dbReference>
<evidence type="ECO:0000256" key="1">
    <source>
        <dbReference type="ARBA" id="ARBA00000142"/>
    </source>
</evidence>
<dbReference type="Gene3D" id="3.40.50.150">
    <property type="entry name" value="Vaccinia Virus protein VP39"/>
    <property type="match status" value="1"/>
</dbReference>
<dbReference type="Proteomes" id="UP000091969">
    <property type="component" value="Unassembled WGS sequence"/>
</dbReference>
<name>A0A1A6DTQ8_9BURK</name>
<evidence type="ECO:0000256" key="9">
    <source>
        <dbReference type="HAMAP-Rule" id="MF_01057"/>
    </source>
</evidence>
<keyword evidence="4 9" id="KW-0808">Transferase</keyword>
<feature type="binding site" evidence="9">
    <location>
        <position position="111"/>
    </location>
    <ligand>
        <name>S-adenosyl-L-methionine</name>
        <dbReference type="ChEBI" id="CHEBI:59789"/>
    </ligand>
</feature>
<comment type="caution">
    <text evidence="11">The sequence shown here is derived from an EMBL/GenBank/DDBJ whole genome shotgun (WGS) entry which is preliminary data.</text>
</comment>
<keyword evidence="5 9" id="KW-0949">S-adenosyl-L-methionine</keyword>
<dbReference type="HAMAP" id="MF_01057">
    <property type="entry name" value="tRNA_methyltr_TrmB"/>
    <property type="match status" value="1"/>
</dbReference>
<dbReference type="UniPathway" id="UPA00989"/>
<dbReference type="PROSITE" id="PS51625">
    <property type="entry name" value="SAM_MT_TRMB"/>
    <property type="match status" value="1"/>
</dbReference>
<comment type="function">
    <text evidence="2 9">Catalyzes the formation of N(7)-methylguanine at position 46 (m7G46) in tRNA.</text>
</comment>
<evidence type="ECO:0000256" key="4">
    <source>
        <dbReference type="ARBA" id="ARBA00022679"/>
    </source>
</evidence>
<feature type="binding site" evidence="9">
    <location>
        <position position="161"/>
    </location>
    <ligand>
        <name>S-adenosyl-L-methionine</name>
        <dbReference type="ChEBI" id="CHEBI:59789"/>
    </ligand>
</feature>
<dbReference type="AlphaFoldDB" id="A0A1A6DTQ8"/>
<keyword evidence="6 9" id="KW-0819">tRNA processing</keyword>
<evidence type="ECO:0000313" key="12">
    <source>
        <dbReference type="Proteomes" id="UP000091969"/>
    </source>
</evidence>
<dbReference type="NCBIfam" id="TIGR00091">
    <property type="entry name" value="tRNA (guanosine(46)-N7)-methyltransferase TrmB"/>
    <property type="match status" value="1"/>
</dbReference>
<sequence>MAGALSTIRSVTASPTLPPAPASAPAAPPGVAHPKTIRSFVLRAGRTTTGQAKALQTLGPRYLLPYAPAPLDADAAFGRHAPLVLEIGFGMGEATAHIARVRPDDNFLCCEVHEPGVGALLKRIGEQGIRNIRILQHDAVEVLTHMLPEGSLDGVHIFFPDPWHKKRHHKRRLIQPPFVALLASRLKPGGYVHCATDWQPYAEQMLAVLSAEPRLVNTSTDPALAGYAPRPDYRPLTKFEQRGLRLGHGVWDLVFARRHG</sequence>
<comment type="pathway">
    <text evidence="7 9">tRNA modification; N(7)-methylguanine-tRNA biosynthesis.</text>
</comment>
<feature type="compositionally biased region" description="Pro residues" evidence="10">
    <location>
        <begin position="16"/>
        <end position="28"/>
    </location>
</feature>
<protein>
    <recommendedName>
        <fullName evidence="9">tRNA (guanine-N(7)-)-methyltransferase</fullName>
        <ecNumber evidence="9">2.1.1.33</ecNumber>
    </recommendedName>
    <alternativeName>
        <fullName evidence="9">tRNA (guanine(46)-N(7))-methyltransferase</fullName>
    </alternativeName>
    <alternativeName>
        <fullName evidence="9">tRNA(m7G46)-methyltransferase</fullName>
    </alternativeName>
</protein>
<comment type="catalytic activity">
    <reaction evidence="1 9">
        <text>guanosine(46) in tRNA + S-adenosyl-L-methionine = N(7)-methylguanosine(46) in tRNA + S-adenosyl-L-homocysteine</text>
        <dbReference type="Rhea" id="RHEA:42708"/>
        <dbReference type="Rhea" id="RHEA-COMP:10188"/>
        <dbReference type="Rhea" id="RHEA-COMP:10189"/>
        <dbReference type="ChEBI" id="CHEBI:57856"/>
        <dbReference type="ChEBI" id="CHEBI:59789"/>
        <dbReference type="ChEBI" id="CHEBI:74269"/>
        <dbReference type="ChEBI" id="CHEBI:74480"/>
        <dbReference type="EC" id="2.1.1.33"/>
    </reaction>
</comment>
<evidence type="ECO:0000256" key="10">
    <source>
        <dbReference type="SAM" id="MobiDB-lite"/>
    </source>
</evidence>
<evidence type="ECO:0000256" key="6">
    <source>
        <dbReference type="ARBA" id="ARBA00022694"/>
    </source>
</evidence>
<gene>
    <name evidence="9" type="primary">trmB</name>
    <name evidence="11" type="ORF">A9O67_09825</name>
</gene>
<evidence type="ECO:0000313" key="11">
    <source>
        <dbReference type="EMBL" id="OBS30164.1"/>
    </source>
</evidence>